<dbReference type="Pfam" id="PF03724">
    <property type="entry name" value="META"/>
    <property type="match status" value="1"/>
</dbReference>
<comment type="caution">
    <text evidence="3">The sequence shown here is derived from an EMBL/GenBank/DDBJ whole genome shotgun (WGS) entry which is preliminary data.</text>
</comment>
<evidence type="ECO:0000259" key="1">
    <source>
        <dbReference type="Pfam" id="PF03724"/>
    </source>
</evidence>
<dbReference type="RefSeq" id="WP_367877239.1">
    <property type="nucleotide sequence ID" value="NZ_JBFNXX010000005.1"/>
</dbReference>
<proteinExistence type="predicted"/>
<name>A0ABV3RLH5_9RHOB</name>
<evidence type="ECO:0000259" key="2">
    <source>
        <dbReference type="Pfam" id="PF08239"/>
    </source>
</evidence>
<feature type="domain" description="DUF306" evidence="1">
    <location>
        <begin position="39"/>
        <end position="139"/>
    </location>
</feature>
<dbReference type="Gene3D" id="2.40.128.270">
    <property type="match status" value="1"/>
</dbReference>
<sequence>MNIDVLASEEPVDHLRTTAKRVGFLVFCFAVAAMATSVRASEWQIVGLGGAVPVGTPEVRILADGAFSGTTGCNRFQGSARLEGNELIVEGPVATTRMACPDDAMAAQDDKIIAVFSGRMTVSFDPLLDVLRLSNGGTVLDLKSLVEAGTGFPEAPQAHAGLERPAGEPPYLNPFGLADGMPIRVEPDVASSIVGGAFSGQVLRNAGCEGDWCQVTSLDGSVSGWAEQQTLEASDTALRAGQGVFDATGILPCAKEVGAPMAQCAFGVARDAGANATVAIFRPDGKTRALFFSDGALLGADTSEADGGHGVSSAREGDLFLIRVNDERYEIPDAIVQGE</sequence>
<protein>
    <submittedName>
        <fullName evidence="3">META domain-containing protein</fullName>
    </submittedName>
</protein>
<dbReference type="Pfam" id="PF08239">
    <property type="entry name" value="SH3_3"/>
    <property type="match status" value="1"/>
</dbReference>
<dbReference type="InterPro" id="IPR053147">
    <property type="entry name" value="Hsp_HslJ-like"/>
</dbReference>
<dbReference type="PANTHER" id="PTHR35535:SF1">
    <property type="entry name" value="HEAT SHOCK PROTEIN HSLJ"/>
    <property type="match status" value="1"/>
</dbReference>
<reference evidence="3 4" key="1">
    <citation type="submission" date="2024-07" db="EMBL/GenBank/DDBJ databases">
        <title>Marimonas sp.nov., isolated from tidal-flat sediment.</title>
        <authorList>
            <person name="Jayan J.N."/>
            <person name="Lee S.S."/>
        </authorList>
    </citation>
    <scope>NUCLEOTIDE SEQUENCE [LARGE SCALE GENOMIC DNA]</scope>
    <source>
        <strain evidence="3 4">MJW-29</strain>
    </source>
</reference>
<dbReference type="InterPro" id="IPR038670">
    <property type="entry name" value="HslJ-like_sf"/>
</dbReference>
<accession>A0ABV3RLH5</accession>
<dbReference type="InterPro" id="IPR005184">
    <property type="entry name" value="DUF306_Meta_HslJ"/>
</dbReference>
<evidence type="ECO:0000313" key="4">
    <source>
        <dbReference type="Proteomes" id="UP001556098"/>
    </source>
</evidence>
<keyword evidence="4" id="KW-1185">Reference proteome</keyword>
<gene>
    <name evidence="3" type="ORF">AB2B41_07950</name>
</gene>
<evidence type="ECO:0000313" key="3">
    <source>
        <dbReference type="EMBL" id="MEW9919531.1"/>
    </source>
</evidence>
<dbReference type="PANTHER" id="PTHR35535">
    <property type="entry name" value="HEAT SHOCK PROTEIN HSLJ"/>
    <property type="match status" value="1"/>
</dbReference>
<dbReference type="InterPro" id="IPR003646">
    <property type="entry name" value="SH3-like_bac-type"/>
</dbReference>
<organism evidence="3 4">
    <name type="scientific">Sulfitobacter sediminis</name>
    <dbReference type="NCBI Taxonomy" id="3234186"/>
    <lineage>
        <taxon>Bacteria</taxon>
        <taxon>Pseudomonadati</taxon>
        <taxon>Pseudomonadota</taxon>
        <taxon>Alphaproteobacteria</taxon>
        <taxon>Rhodobacterales</taxon>
        <taxon>Roseobacteraceae</taxon>
        <taxon>Sulfitobacter</taxon>
    </lineage>
</organism>
<feature type="domain" description="SH3b" evidence="2">
    <location>
        <begin position="180"/>
        <end position="231"/>
    </location>
</feature>
<dbReference type="EMBL" id="JBFNXX010000005">
    <property type="protein sequence ID" value="MEW9919531.1"/>
    <property type="molecule type" value="Genomic_DNA"/>
</dbReference>
<dbReference type="Proteomes" id="UP001556098">
    <property type="component" value="Unassembled WGS sequence"/>
</dbReference>